<accession>G7JH13</accession>
<dbReference type="InterPro" id="IPR008962">
    <property type="entry name" value="PapD-like_sf"/>
</dbReference>
<dbReference type="InterPro" id="IPR013783">
    <property type="entry name" value="Ig-like_fold"/>
</dbReference>
<organism evidence="3 5">
    <name type="scientific">Medicago truncatula</name>
    <name type="common">Barrel medic</name>
    <name type="synonym">Medicago tribuloides</name>
    <dbReference type="NCBI Taxonomy" id="3880"/>
    <lineage>
        <taxon>Eukaryota</taxon>
        <taxon>Viridiplantae</taxon>
        <taxon>Streptophyta</taxon>
        <taxon>Embryophyta</taxon>
        <taxon>Tracheophyta</taxon>
        <taxon>Spermatophyta</taxon>
        <taxon>Magnoliopsida</taxon>
        <taxon>eudicotyledons</taxon>
        <taxon>Gunneridae</taxon>
        <taxon>Pentapetalae</taxon>
        <taxon>rosids</taxon>
        <taxon>fabids</taxon>
        <taxon>Fabales</taxon>
        <taxon>Fabaceae</taxon>
        <taxon>Papilionoideae</taxon>
        <taxon>50 kb inversion clade</taxon>
        <taxon>NPAAA clade</taxon>
        <taxon>Hologalegina</taxon>
        <taxon>IRL clade</taxon>
        <taxon>Trifolieae</taxon>
        <taxon>Medicago</taxon>
    </lineage>
</organism>
<dbReference type="PANTHER" id="PTHR10809:SF119">
    <property type="entry name" value="VESICLE-ASSOCIATED PROTEIN 1-2-RELATED"/>
    <property type="match status" value="1"/>
</dbReference>
<dbReference type="GO" id="GO:0061817">
    <property type="term" value="P:endoplasmic reticulum-plasma membrane tethering"/>
    <property type="evidence" value="ECO:0000318"/>
    <property type="project" value="GO_Central"/>
</dbReference>
<dbReference type="EnsemblPlants" id="AES87416">
    <property type="protein sequence ID" value="AES87416"/>
    <property type="gene ID" value="MTR_4g026780"/>
</dbReference>
<name>G7JH13_MEDTR</name>
<dbReference type="Pfam" id="PF00635">
    <property type="entry name" value="Motile_Sperm"/>
    <property type="match status" value="1"/>
</dbReference>
<feature type="domain" description="MSP" evidence="2">
    <location>
        <begin position="23"/>
        <end position="143"/>
    </location>
</feature>
<protein>
    <submittedName>
        <fullName evidence="3">MSP (Major sperm protein) domain protein</fullName>
    </submittedName>
</protein>
<dbReference type="STRING" id="3880.G7JH13"/>
<dbReference type="FunFam" id="2.60.40.10:FF:000813">
    <property type="entry name" value="Vesicle-associated protein 1-1"/>
    <property type="match status" value="1"/>
</dbReference>
<evidence type="ECO:0000313" key="5">
    <source>
        <dbReference type="Proteomes" id="UP000002051"/>
    </source>
</evidence>
<evidence type="ECO:0000313" key="3">
    <source>
        <dbReference type="EMBL" id="AES87416.2"/>
    </source>
</evidence>
<evidence type="ECO:0000256" key="1">
    <source>
        <dbReference type="ARBA" id="ARBA00008932"/>
    </source>
</evidence>
<accession>A0A0C3WTU8</accession>
<dbReference type="PANTHER" id="PTHR10809">
    <property type="entry name" value="VESICLE-ASSOCIATED MEMBRANE PROTEIN-ASSOCIATED PROTEIN"/>
    <property type="match status" value="1"/>
</dbReference>
<dbReference type="Gene3D" id="2.60.40.10">
    <property type="entry name" value="Immunoglobulins"/>
    <property type="match status" value="1"/>
</dbReference>
<dbReference type="OrthoDB" id="264603at2759"/>
<dbReference type="GO" id="GO:0043495">
    <property type="term" value="F:protein-membrane adaptor activity"/>
    <property type="evidence" value="ECO:0000318"/>
    <property type="project" value="GO_Central"/>
</dbReference>
<dbReference type="ExpressionAtlas" id="G7JH13">
    <property type="expression patterns" value="differential"/>
</dbReference>
<reference evidence="3 5" key="2">
    <citation type="journal article" date="2014" name="BMC Genomics">
        <title>An improved genome release (version Mt4.0) for the model legume Medicago truncatula.</title>
        <authorList>
            <person name="Tang H."/>
            <person name="Krishnakumar V."/>
            <person name="Bidwell S."/>
            <person name="Rosen B."/>
            <person name="Chan A."/>
            <person name="Zhou S."/>
            <person name="Gentzbittel L."/>
            <person name="Childs K.L."/>
            <person name="Yandell M."/>
            <person name="Gundlach H."/>
            <person name="Mayer K.F."/>
            <person name="Schwartz D.C."/>
            <person name="Town C.D."/>
        </authorList>
    </citation>
    <scope>GENOME REANNOTATION</scope>
    <source>
        <strain evidence="4 5">cv. Jemalong A17</strain>
    </source>
</reference>
<dbReference type="AlphaFoldDB" id="G7JH13"/>
<dbReference type="GO" id="GO:0005789">
    <property type="term" value="C:endoplasmic reticulum membrane"/>
    <property type="evidence" value="ECO:0000318"/>
    <property type="project" value="GO_Central"/>
</dbReference>
<reference evidence="3 5" key="1">
    <citation type="journal article" date="2011" name="Nature">
        <title>The Medicago genome provides insight into the evolution of rhizobial symbioses.</title>
        <authorList>
            <person name="Young N.D."/>
            <person name="Debelle F."/>
            <person name="Oldroyd G.E."/>
            <person name="Geurts R."/>
            <person name="Cannon S.B."/>
            <person name="Udvardi M.K."/>
            <person name="Benedito V.A."/>
            <person name="Mayer K.F."/>
            <person name="Gouzy J."/>
            <person name="Schoof H."/>
            <person name="Van de Peer Y."/>
            <person name="Proost S."/>
            <person name="Cook D.R."/>
            <person name="Meyers B.C."/>
            <person name="Spannagl M."/>
            <person name="Cheung F."/>
            <person name="De Mita S."/>
            <person name="Krishnakumar V."/>
            <person name="Gundlach H."/>
            <person name="Zhou S."/>
            <person name="Mudge J."/>
            <person name="Bharti A.K."/>
            <person name="Murray J.D."/>
            <person name="Naoumkina M.A."/>
            <person name="Rosen B."/>
            <person name="Silverstein K.A."/>
            <person name="Tang H."/>
            <person name="Rombauts S."/>
            <person name="Zhao P.X."/>
            <person name="Zhou P."/>
            <person name="Barbe V."/>
            <person name="Bardou P."/>
            <person name="Bechner M."/>
            <person name="Bellec A."/>
            <person name="Berger A."/>
            <person name="Berges H."/>
            <person name="Bidwell S."/>
            <person name="Bisseling T."/>
            <person name="Choisne N."/>
            <person name="Couloux A."/>
            <person name="Denny R."/>
            <person name="Deshpande S."/>
            <person name="Dai X."/>
            <person name="Doyle J.J."/>
            <person name="Dudez A.M."/>
            <person name="Farmer A.D."/>
            <person name="Fouteau S."/>
            <person name="Franken C."/>
            <person name="Gibelin C."/>
            <person name="Gish J."/>
            <person name="Goldstein S."/>
            <person name="Gonzalez A.J."/>
            <person name="Green P.J."/>
            <person name="Hallab A."/>
            <person name="Hartog M."/>
            <person name="Hua A."/>
            <person name="Humphray S.J."/>
            <person name="Jeong D.H."/>
            <person name="Jing Y."/>
            <person name="Jocker A."/>
            <person name="Kenton S.M."/>
            <person name="Kim D.J."/>
            <person name="Klee K."/>
            <person name="Lai H."/>
            <person name="Lang C."/>
            <person name="Lin S."/>
            <person name="Macmil S.L."/>
            <person name="Magdelenat G."/>
            <person name="Matthews L."/>
            <person name="McCorrison J."/>
            <person name="Monaghan E.L."/>
            <person name="Mun J.H."/>
            <person name="Najar F.Z."/>
            <person name="Nicholson C."/>
            <person name="Noirot C."/>
            <person name="O'Bleness M."/>
            <person name="Paule C.R."/>
            <person name="Poulain J."/>
            <person name="Prion F."/>
            <person name="Qin B."/>
            <person name="Qu C."/>
            <person name="Retzel E.F."/>
            <person name="Riddle C."/>
            <person name="Sallet E."/>
            <person name="Samain S."/>
            <person name="Samson N."/>
            <person name="Sanders I."/>
            <person name="Saurat O."/>
            <person name="Scarpelli C."/>
            <person name="Schiex T."/>
            <person name="Segurens B."/>
            <person name="Severin A.J."/>
            <person name="Sherrier D.J."/>
            <person name="Shi R."/>
            <person name="Sims S."/>
            <person name="Singer S.R."/>
            <person name="Sinharoy S."/>
            <person name="Sterck L."/>
            <person name="Viollet A."/>
            <person name="Wang B.B."/>
            <person name="Wang K."/>
            <person name="Wang M."/>
            <person name="Wang X."/>
            <person name="Warfsmann J."/>
            <person name="Weissenbach J."/>
            <person name="White D.D."/>
            <person name="White J.D."/>
            <person name="Wiley G.B."/>
            <person name="Wincker P."/>
            <person name="Xing Y."/>
            <person name="Yang L."/>
            <person name="Yao Z."/>
            <person name="Ying F."/>
            <person name="Zhai J."/>
            <person name="Zhou L."/>
            <person name="Zuber A."/>
            <person name="Denarie J."/>
            <person name="Dixon R.A."/>
            <person name="May G.D."/>
            <person name="Schwartz D.C."/>
            <person name="Rogers J."/>
            <person name="Quetier F."/>
            <person name="Town C.D."/>
            <person name="Roe B.A."/>
        </authorList>
    </citation>
    <scope>NUCLEOTIDE SEQUENCE [LARGE SCALE GENOMIC DNA]</scope>
    <source>
        <strain evidence="3">A17</strain>
        <strain evidence="4 5">cv. Jemalong A17</strain>
    </source>
</reference>
<evidence type="ECO:0000313" key="4">
    <source>
        <dbReference type="EnsemblPlants" id="AES87416"/>
    </source>
</evidence>
<sequence>MGETISEASSSESKLKNQEDSFYLYIHPQELHFPLELKKNISCSLQLWNKSDNYLAFKVKTTIPEKYCVRPNIGVLLPTSISDITVTMQALEEAPPDMQLKDKFILQSIVARPGSTTKDITSDMFNKDSGYEVKESKFRAVCVAPPPNYPPSPVQASGSSDQISVYLRSLLVRGPSKFQAKPNISELIAEREFLKELYKRHQEELERNVVIEKNKKLEPKNCVRPKTIVVVYCRYLDEIIMVGYEV</sequence>
<dbReference type="GO" id="GO:0090158">
    <property type="term" value="P:endoplasmic reticulum membrane organization"/>
    <property type="evidence" value="ECO:0000318"/>
    <property type="project" value="GO_Central"/>
</dbReference>
<comment type="similarity">
    <text evidence="1">Belongs to the VAMP-associated protein (VAP) (TC 9.B.17) family.</text>
</comment>
<dbReference type="InterPro" id="IPR000535">
    <property type="entry name" value="MSP_dom"/>
</dbReference>
<dbReference type="InterPro" id="IPR016763">
    <property type="entry name" value="VAP"/>
</dbReference>
<dbReference type="EMBL" id="CM001220">
    <property type="protein sequence ID" value="AES87416.2"/>
    <property type="molecule type" value="Genomic_DNA"/>
</dbReference>
<dbReference type="Proteomes" id="UP000002051">
    <property type="component" value="Chromosome 4"/>
</dbReference>
<proteinExistence type="inferred from homology"/>
<dbReference type="SUPFAM" id="SSF49354">
    <property type="entry name" value="PapD-like"/>
    <property type="match status" value="1"/>
</dbReference>
<dbReference type="GO" id="GO:0005886">
    <property type="term" value="C:plasma membrane"/>
    <property type="evidence" value="ECO:0000318"/>
    <property type="project" value="GO_Central"/>
</dbReference>
<keyword evidence="5" id="KW-1185">Reference proteome</keyword>
<gene>
    <name evidence="4" type="primary">11420741</name>
    <name evidence="3" type="ordered locus">MTR_4g026780</name>
</gene>
<reference evidence="4" key="3">
    <citation type="submission" date="2015-04" db="UniProtKB">
        <authorList>
            <consortium name="EnsemblPlants"/>
        </authorList>
    </citation>
    <scope>IDENTIFICATION</scope>
    <source>
        <strain evidence="4">cv. Jemalong A17</strain>
    </source>
</reference>
<evidence type="ECO:0000259" key="2">
    <source>
        <dbReference type="PROSITE" id="PS50202"/>
    </source>
</evidence>
<dbReference type="PROSITE" id="PS50202">
    <property type="entry name" value="MSP"/>
    <property type="match status" value="1"/>
</dbReference>